<evidence type="ECO:0000259" key="9">
    <source>
        <dbReference type="Pfam" id="PF00768"/>
    </source>
</evidence>
<dbReference type="EC" id="3.4.-.-" evidence="10"/>
<dbReference type="PANTHER" id="PTHR21581">
    <property type="entry name" value="D-ALANYL-D-ALANINE CARBOXYPEPTIDASE"/>
    <property type="match status" value="1"/>
</dbReference>
<feature type="transmembrane region" description="Helical" evidence="8">
    <location>
        <begin position="6"/>
        <end position="23"/>
    </location>
</feature>
<keyword evidence="10" id="KW-0645">Protease</keyword>
<dbReference type="SUPFAM" id="SSF56601">
    <property type="entry name" value="beta-lactamase/transpeptidase-like"/>
    <property type="match status" value="1"/>
</dbReference>
<evidence type="ECO:0000313" key="11">
    <source>
        <dbReference type="Proteomes" id="UP001596113"/>
    </source>
</evidence>
<keyword evidence="10" id="KW-0121">Carboxypeptidase</keyword>
<comment type="caution">
    <text evidence="10">The sequence shown here is derived from an EMBL/GenBank/DDBJ whole genome shotgun (WGS) entry which is preliminary data.</text>
</comment>
<dbReference type="InterPro" id="IPR012338">
    <property type="entry name" value="Beta-lactam/transpept-like"/>
</dbReference>
<keyword evidence="2" id="KW-0732">Signal</keyword>
<evidence type="ECO:0000256" key="3">
    <source>
        <dbReference type="ARBA" id="ARBA00022801"/>
    </source>
</evidence>
<keyword evidence="8" id="KW-0812">Transmembrane</keyword>
<dbReference type="Gene3D" id="3.40.710.10">
    <property type="entry name" value="DD-peptidase/beta-lactamase superfamily"/>
    <property type="match status" value="1"/>
</dbReference>
<keyword evidence="6" id="KW-0961">Cell wall biogenesis/degradation</keyword>
<keyword evidence="5" id="KW-0573">Peptidoglycan synthesis</keyword>
<evidence type="ECO:0000256" key="2">
    <source>
        <dbReference type="ARBA" id="ARBA00022729"/>
    </source>
</evidence>
<dbReference type="PRINTS" id="PR00725">
    <property type="entry name" value="DADACBPTASE1"/>
</dbReference>
<dbReference type="EMBL" id="JBHSMI010000025">
    <property type="protein sequence ID" value="MFC5403906.1"/>
    <property type="molecule type" value="Genomic_DNA"/>
</dbReference>
<dbReference type="GO" id="GO:0004180">
    <property type="term" value="F:carboxypeptidase activity"/>
    <property type="evidence" value="ECO:0007669"/>
    <property type="project" value="UniProtKB-KW"/>
</dbReference>
<dbReference type="RefSeq" id="WP_378133699.1">
    <property type="nucleotide sequence ID" value="NZ_JBHSMI010000025.1"/>
</dbReference>
<proteinExistence type="inferred from homology"/>
<evidence type="ECO:0000256" key="8">
    <source>
        <dbReference type="SAM" id="Phobius"/>
    </source>
</evidence>
<evidence type="ECO:0000256" key="1">
    <source>
        <dbReference type="ARBA" id="ARBA00007164"/>
    </source>
</evidence>
<evidence type="ECO:0000256" key="5">
    <source>
        <dbReference type="ARBA" id="ARBA00022984"/>
    </source>
</evidence>
<dbReference type="InterPro" id="IPR018044">
    <property type="entry name" value="Peptidase_S11"/>
</dbReference>
<reference evidence="11" key="1">
    <citation type="journal article" date="2019" name="Int. J. Syst. Evol. Microbiol.">
        <title>The Global Catalogue of Microorganisms (GCM) 10K type strain sequencing project: providing services to taxonomists for standard genome sequencing and annotation.</title>
        <authorList>
            <consortium name="The Broad Institute Genomics Platform"/>
            <consortium name="The Broad Institute Genome Sequencing Center for Infectious Disease"/>
            <person name="Wu L."/>
            <person name="Ma J."/>
        </authorList>
    </citation>
    <scope>NUCLEOTIDE SEQUENCE [LARGE SCALE GENOMIC DNA]</scope>
    <source>
        <strain evidence="11">CGMCC 1.18575</strain>
    </source>
</reference>
<keyword evidence="4" id="KW-0133">Cell shape</keyword>
<organism evidence="10 11">
    <name type="scientific">Cohnella soli</name>
    <dbReference type="NCBI Taxonomy" id="425005"/>
    <lineage>
        <taxon>Bacteria</taxon>
        <taxon>Bacillati</taxon>
        <taxon>Bacillota</taxon>
        <taxon>Bacilli</taxon>
        <taxon>Bacillales</taxon>
        <taxon>Paenibacillaceae</taxon>
        <taxon>Cohnella</taxon>
    </lineage>
</organism>
<gene>
    <name evidence="10" type="ORF">ACFPOF_14270</name>
</gene>
<keyword evidence="3 10" id="KW-0378">Hydrolase</keyword>
<comment type="similarity">
    <text evidence="1 7">Belongs to the peptidase S11 family.</text>
</comment>
<keyword evidence="8" id="KW-0472">Membrane</keyword>
<dbReference type="PANTHER" id="PTHR21581:SF11">
    <property type="entry name" value="D-ALANYL-D-ALANINE CARBOXYPEPTIDASE DACA"/>
    <property type="match status" value="1"/>
</dbReference>
<evidence type="ECO:0000256" key="6">
    <source>
        <dbReference type="ARBA" id="ARBA00023316"/>
    </source>
</evidence>
<protein>
    <submittedName>
        <fullName evidence="10">D-alanyl-D-alanine carboxypeptidase family protein</fullName>
        <ecNumber evidence="10">3.4.-.-</ecNumber>
    </submittedName>
</protein>
<sequence length="297" mass="31504">MRLKRAIVVAMLVVVAVIWWMGSRGMLGSQTNRLTITAGSAVLLDAKTGKWVYRLNADKPLPPASMSKMMTEAIVLEAIDQGKIAWNDRLSASDYAAKVGGASMGLVPGQKATVRELFFAMAVHSANDAAVTLAESIAGSESAFVERMNAKAAEIGLSANSQFANATGLPSADLEPYATAAAAGDTVMTAEDVALLAEYLVNKHPELLEVTKRPVVEVNGGESLATTNEMLPGQRFSTKGNEGLKTGYTKNAGYCFTGVTVIGGRRYITVVMGSATAEGRFEETQKLLNYAKERAES</sequence>
<name>A0ABW0HUM9_9BACL</name>
<dbReference type="InterPro" id="IPR001967">
    <property type="entry name" value="Peptidase_S11_N"/>
</dbReference>
<keyword evidence="11" id="KW-1185">Reference proteome</keyword>
<evidence type="ECO:0000256" key="7">
    <source>
        <dbReference type="RuleBase" id="RU004016"/>
    </source>
</evidence>
<evidence type="ECO:0000313" key="10">
    <source>
        <dbReference type="EMBL" id="MFC5403906.1"/>
    </source>
</evidence>
<evidence type="ECO:0000256" key="4">
    <source>
        <dbReference type="ARBA" id="ARBA00022960"/>
    </source>
</evidence>
<dbReference type="Pfam" id="PF00768">
    <property type="entry name" value="Peptidase_S11"/>
    <property type="match status" value="1"/>
</dbReference>
<feature type="domain" description="Peptidase S11 D-alanyl-D-alanine carboxypeptidase A N-terminal" evidence="9">
    <location>
        <begin position="32"/>
        <end position="275"/>
    </location>
</feature>
<accession>A0ABW0HUM9</accession>
<dbReference type="Proteomes" id="UP001596113">
    <property type="component" value="Unassembled WGS sequence"/>
</dbReference>
<keyword evidence="8" id="KW-1133">Transmembrane helix</keyword>